<proteinExistence type="predicted"/>
<dbReference type="Proteomes" id="UP001163046">
    <property type="component" value="Unassembled WGS sequence"/>
</dbReference>
<keyword evidence="2" id="KW-1185">Reference proteome</keyword>
<dbReference type="AlphaFoldDB" id="A0A9W9ZEP3"/>
<evidence type="ECO:0000313" key="1">
    <source>
        <dbReference type="EMBL" id="KAJ7379208.1"/>
    </source>
</evidence>
<reference evidence="1" key="1">
    <citation type="submission" date="2023-01" db="EMBL/GenBank/DDBJ databases">
        <title>Genome assembly of the deep-sea coral Lophelia pertusa.</title>
        <authorList>
            <person name="Herrera S."/>
            <person name="Cordes E."/>
        </authorList>
    </citation>
    <scope>NUCLEOTIDE SEQUENCE</scope>
    <source>
        <strain evidence="1">USNM1676648</strain>
        <tissue evidence="1">Polyp</tissue>
    </source>
</reference>
<sequence>MRFRDRRTLRKVYRVGRRLVIRVRKGYRTIRYQRGGVPGDEFIEGAVASLYELEENCDESDTYAVH</sequence>
<dbReference type="EMBL" id="MU826359">
    <property type="protein sequence ID" value="KAJ7379208.1"/>
    <property type="molecule type" value="Genomic_DNA"/>
</dbReference>
<protein>
    <submittedName>
        <fullName evidence="1">Uncharacterized protein</fullName>
    </submittedName>
</protein>
<accession>A0A9W9ZEP3</accession>
<evidence type="ECO:0000313" key="2">
    <source>
        <dbReference type="Proteomes" id="UP001163046"/>
    </source>
</evidence>
<comment type="caution">
    <text evidence="1">The sequence shown here is derived from an EMBL/GenBank/DDBJ whole genome shotgun (WGS) entry which is preliminary data.</text>
</comment>
<gene>
    <name evidence="1" type="ORF">OS493_017712</name>
</gene>
<organism evidence="1 2">
    <name type="scientific">Desmophyllum pertusum</name>
    <dbReference type="NCBI Taxonomy" id="174260"/>
    <lineage>
        <taxon>Eukaryota</taxon>
        <taxon>Metazoa</taxon>
        <taxon>Cnidaria</taxon>
        <taxon>Anthozoa</taxon>
        <taxon>Hexacorallia</taxon>
        <taxon>Scleractinia</taxon>
        <taxon>Caryophylliina</taxon>
        <taxon>Caryophylliidae</taxon>
        <taxon>Desmophyllum</taxon>
    </lineage>
</organism>
<name>A0A9W9ZEP3_9CNID</name>